<sequence>MDHDDTELTAGGFFEVPSVDDVYRETKEVIQFDGPPKDIPPGRYAQFRVPAATLSEYATRPRNSNPTPEGAST</sequence>
<dbReference type="AlphaFoldDB" id="A0A7Y0L510"/>
<protein>
    <submittedName>
        <fullName evidence="2">Uncharacterized protein</fullName>
    </submittedName>
</protein>
<dbReference type="RefSeq" id="WP_169100714.1">
    <property type="nucleotide sequence ID" value="NZ_JABBVZ010000051.1"/>
</dbReference>
<organism evidence="2 3">
    <name type="scientific">Sulfobacillus harzensis</name>
    <dbReference type="NCBI Taxonomy" id="2729629"/>
    <lineage>
        <taxon>Bacteria</taxon>
        <taxon>Bacillati</taxon>
        <taxon>Bacillota</taxon>
        <taxon>Clostridia</taxon>
        <taxon>Eubacteriales</taxon>
        <taxon>Clostridiales Family XVII. Incertae Sedis</taxon>
        <taxon>Sulfobacillus</taxon>
    </lineage>
</organism>
<feature type="region of interest" description="Disordered" evidence="1">
    <location>
        <begin position="54"/>
        <end position="73"/>
    </location>
</feature>
<evidence type="ECO:0000313" key="2">
    <source>
        <dbReference type="EMBL" id="NMP23438.1"/>
    </source>
</evidence>
<dbReference type="Proteomes" id="UP000533476">
    <property type="component" value="Unassembled WGS sequence"/>
</dbReference>
<evidence type="ECO:0000313" key="3">
    <source>
        <dbReference type="Proteomes" id="UP000533476"/>
    </source>
</evidence>
<accession>A0A7Y0L510</accession>
<comment type="caution">
    <text evidence="2">The sequence shown here is derived from an EMBL/GenBank/DDBJ whole genome shotgun (WGS) entry which is preliminary data.</text>
</comment>
<proteinExistence type="predicted"/>
<dbReference type="EMBL" id="JABBVZ010000051">
    <property type="protein sequence ID" value="NMP23438.1"/>
    <property type="molecule type" value="Genomic_DNA"/>
</dbReference>
<name>A0A7Y0L510_9FIRM</name>
<evidence type="ECO:0000256" key="1">
    <source>
        <dbReference type="SAM" id="MobiDB-lite"/>
    </source>
</evidence>
<keyword evidence="3" id="KW-1185">Reference proteome</keyword>
<feature type="compositionally biased region" description="Polar residues" evidence="1">
    <location>
        <begin position="61"/>
        <end position="73"/>
    </location>
</feature>
<gene>
    <name evidence="2" type="ORF">HIJ39_13915</name>
</gene>
<reference evidence="2 3" key="1">
    <citation type="submission" date="2020-04" db="EMBL/GenBank/DDBJ databases">
        <authorList>
            <person name="Zhang R."/>
            <person name="Schippers A."/>
        </authorList>
    </citation>
    <scope>NUCLEOTIDE SEQUENCE [LARGE SCALE GENOMIC DNA]</scope>
    <source>
        <strain evidence="2 3">DSM 109850</strain>
    </source>
</reference>